<sequence length="67" mass="7217">MSLNKALAFVVVVASLALSGCGSSTETRVEQVDTQGQQLIDLKAAYDQGIITEKEYERAKKDILKGS</sequence>
<keyword evidence="4" id="KW-1185">Reference proteome</keyword>
<evidence type="ECO:0000313" key="3">
    <source>
        <dbReference type="EMBL" id="MBN7798232.1"/>
    </source>
</evidence>
<protein>
    <submittedName>
        <fullName evidence="3">SHOCT domain-containing protein</fullName>
    </submittedName>
</protein>
<dbReference type="AlphaFoldDB" id="A0A939DIN3"/>
<reference evidence="3" key="1">
    <citation type="submission" date="2021-02" db="EMBL/GenBank/DDBJ databases">
        <title>PHA producing bacteria isolated from coastal sediment in Guangdong, Shenzhen.</title>
        <authorList>
            <person name="Zheng W."/>
            <person name="Yu S."/>
            <person name="Huang Y."/>
        </authorList>
    </citation>
    <scope>NUCLEOTIDE SEQUENCE</scope>
    <source>
        <strain evidence="3">TN14-10</strain>
    </source>
</reference>
<feature type="chain" id="PRO_5037436480" evidence="1">
    <location>
        <begin position="20"/>
        <end position="67"/>
    </location>
</feature>
<dbReference type="PROSITE" id="PS51257">
    <property type="entry name" value="PROKAR_LIPOPROTEIN"/>
    <property type="match status" value="1"/>
</dbReference>
<dbReference type="Pfam" id="PF09851">
    <property type="entry name" value="SHOCT"/>
    <property type="match status" value="1"/>
</dbReference>
<gene>
    <name evidence="3" type="ORF">JYP50_16605</name>
</gene>
<dbReference type="RefSeq" id="WP_206561682.1">
    <property type="nucleotide sequence ID" value="NZ_JAFKCZ010000013.1"/>
</dbReference>
<evidence type="ECO:0000313" key="4">
    <source>
        <dbReference type="Proteomes" id="UP000664303"/>
    </source>
</evidence>
<dbReference type="EMBL" id="JAFKCZ010000013">
    <property type="protein sequence ID" value="MBN7798232.1"/>
    <property type="molecule type" value="Genomic_DNA"/>
</dbReference>
<comment type="caution">
    <text evidence="3">The sequence shown here is derived from an EMBL/GenBank/DDBJ whole genome shotgun (WGS) entry which is preliminary data.</text>
</comment>
<keyword evidence="1" id="KW-0732">Signal</keyword>
<dbReference type="Proteomes" id="UP000664303">
    <property type="component" value="Unassembled WGS sequence"/>
</dbReference>
<accession>A0A939DIN3</accession>
<evidence type="ECO:0000256" key="1">
    <source>
        <dbReference type="SAM" id="SignalP"/>
    </source>
</evidence>
<dbReference type="InterPro" id="IPR018649">
    <property type="entry name" value="SHOCT"/>
</dbReference>
<proteinExistence type="predicted"/>
<name>A0A939DIN3_9GAMM</name>
<feature type="signal peptide" evidence="1">
    <location>
        <begin position="1"/>
        <end position="19"/>
    </location>
</feature>
<organism evidence="3 4">
    <name type="scientific">Parahaliea mediterranea</name>
    <dbReference type="NCBI Taxonomy" id="651086"/>
    <lineage>
        <taxon>Bacteria</taxon>
        <taxon>Pseudomonadati</taxon>
        <taxon>Pseudomonadota</taxon>
        <taxon>Gammaproteobacteria</taxon>
        <taxon>Cellvibrionales</taxon>
        <taxon>Halieaceae</taxon>
        <taxon>Parahaliea</taxon>
    </lineage>
</organism>
<evidence type="ECO:0000259" key="2">
    <source>
        <dbReference type="Pfam" id="PF09851"/>
    </source>
</evidence>
<feature type="domain" description="SHOCT" evidence="2">
    <location>
        <begin position="38"/>
        <end position="64"/>
    </location>
</feature>